<name>A0A0L6UDI8_9BASI</name>
<sequence length="214" mass="23915">MEQAALPSASQGGRTSSLALRRMFPLIQSPPSHCEPCALSKSHRQPFLDLLKPFRHQEVLNSRTNEDELCLDESEHEISLTASEPDKSTDIHDDNHEVANHPVPRAKPGWDNIVMSDKAPKDISSKIDESNNILHSKRRAHLAIALHTSEIPRTYREAMLSSDASCWSQVIDKELQAMNDLCVWEIEPVVFALIPHSPPASRDKCNSEQAITAD</sequence>
<feature type="region of interest" description="Disordered" evidence="1">
    <location>
        <begin position="81"/>
        <end position="109"/>
    </location>
</feature>
<evidence type="ECO:0000313" key="2">
    <source>
        <dbReference type="EMBL" id="KNZ45850.1"/>
    </source>
</evidence>
<evidence type="ECO:0000313" key="3">
    <source>
        <dbReference type="Proteomes" id="UP000037035"/>
    </source>
</evidence>
<feature type="compositionally biased region" description="Basic and acidic residues" evidence="1">
    <location>
        <begin position="84"/>
        <end position="99"/>
    </location>
</feature>
<dbReference type="Proteomes" id="UP000037035">
    <property type="component" value="Unassembled WGS sequence"/>
</dbReference>
<accession>A0A0L6UDI8</accession>
<dbReference type="OrthoDB" id="3059824at2759"/>
<proteinExistence type="predicted"/>
<dbReference type="EMBL" id="LAVV01013205">
    <property type="protein sequence ID" value="KNZ45850.1"/>
    <property type="molecule type" value="Genomic_DNA"/>
</dbReference>
<comment type="caution">
    <text evidence="2">The sequence shown here is derived from an EMBL/GenBank/DDBJ whole genome shotgun (WGS) entry which is preliminary data.</text>
</comment>
<dbReference type="AlphaFoldDB" id="A0A0L6UDI8"/>
<gene>
    <name evidence="2" type="ORF">VP01_773g1</name>
</gene>
<protein>
    <submittedName>
        <fullName evidence="2">Uncharacterized protein</fullName>
    </submittedName>
</protein>
<evidence type="ECO:0000256" key="1">
    <source>
        <dbReference type="SAM" id="MobiDB-lite"/>
    </source>
</evidence>
<keyword evidence="3" id="KW-1185">Reference proteome</keyword>
<dbReference type="VEuPathDB" id="FungiDB:VP01_773g1"/>
<reference evidence="2 3" key="1">
    <citation type="submission" date="2015-08" db="EMBL/GenBank/DDBJ databases">
        <title>Next Generation Sequencing and Analysis of the Genome of Puccinia sorghi L Schw, the Causal Agent of Maize Common Rust.</title>
        <authorList>
            <person name="Rochi L."/>
            <person name="Burguener G."/>
            <person name="Darino M."/>
            <person name="Turjanski A."/>
            <person name="Kreff E."/>
            <person name="Dieguez M.J."/>
            <person name="Sacco F."/>
        </authorList>
    </citation>
    <scope>NUCLEOTIDE SEQUENCE [LARGE SCALE GENOMIC DNA]</scope>
    <source>
        <strain evidence="2 3">RO10H11247</strain>
    </source>
</reference>
<organism evidence="2 3">
    <name type="scientific">Puccinia sorghi</name>
    <dbReference type="NCBI Taxonomy" id="27349"/>
    <lineage>
        <taxon>Eukaryota</taxon>
        <taxon>Fungi</taxon>
        <taxon>Dikarya</taxon>
        <taxon>Basidiomycota</taxon>
        <taxon>Pucciniomycotina</taxon>
        <taxon>Pucciniomycetes</taxon>
        <taxon>Pucciniales</taxon>
        <taxon>Pucciniaceae</taxon>
        <taxon>Puccinia</taxon>
    </lineage>
</organism>